<evidence type="ECO:0000256" key="1">
    <source>
        <dbReference type="PROSITE-ProRule" id="PRU00325"/>
    </source>
</evidence>
<dbReference type="PANTHER" id="PTHR33939:SF1">
    <property type="entry name" value="DUF4371 DOMAIN-CONTAINING PROTEIN"/>
    <property type="match status" value="1"/>
</dbReference>
<keyword evidence="5" id="KW-1185">Reference proteome</keyword>
<evidence type="ECO:0000313" key="5">
    <source>
        <dbReference type="Proteomes" id="UP000440578"/>
    </source>
</evidence>
<dbReference type="PANTHER" id="PTHR33939">
    <property type="entry name" value="PROTEIN CBG22215"/>
    <property type="match status" value="1"/>
</dbReference>
<dbReference type="InterPro" id="IPR007527">
    <property type="entry name" value="Znf_SWIM"/>
</dbReference>
<organism evidence="4 5">
    <name type="scientific">Amphibalanus amphitrite</name>
    <name type="common">Striped barnacle</name>
    <name type="synonym">Balanus amphitrite</name>
    <dbReference type="NCBI Taxonomy" id="1232801"/>
    <lineage>
        <taxon>Eukaryota</taxon>
        <taxon>Metazoa</taxon>
        <taxon>Ecdysozoa</taxon>
        <taxon>Arthropoda</taxon>
        <taxon>Crustacea</taxon>
        <taxon>Multicrustacea</taxon>
        <taxon>Cirripedia</taxon>
        <taxon>Thoracica</taxon>
        <taxon>Thoracicalcarea</taxon>
        <taxon>Balanomorpha</taxon>
        <taxon>Balanoidea</taxon>
        <taxon>Balanidae</taxon>
        <taxon>Amphibalaninae</taxon>
        <taxon>Amphibalanus</taxon>
    </lineage>
</organism>
<dbReference type="GO" id="GO:0008270">
    <property type="term" value="F:zinc ion binding"/>
    <property type="evidence" value="ECO:0007669"/>
    <property type="project" value="UniProtKB-KW"/>
</dbReference>
<dbReference type="InterPro" id="IPR036397">
    <property type="entry name" value="RNaseH_sf"/>
</dbReference>
<evidence type="ECO:0000256" key="2">
    <source>
        <dbReference type="SAM" id="MobiDB-lite"/>
    </source>
</evidence>
<sequence>MCTCPGYVGGGRCKHLDAVKALDSGTADNSATADTASVEDRKLMYFVATEDAAPSPEPADGGGASDSGDDFTSRPPVALASSSRVTAPDPLEEVRQSLAAFSEAVSAAVLEDTAAHPDQGPSWQKALNAFVADWRKGATPTARQSQLYAQRHLGKARYATTIPVLRPEPYMPPAPVDDLGQRRMANELLEATSERKVELLRSTFAFRRNYLVKGRNTMARYAERPYARAAEILGMTKSGVKTLVKRQRTSGAAPQQPTPATTIDNFTIGAIRRHVYARFANKEFLTVERLLDGLTADGILRPDTSESTLRRILHQMGFRYRSTQRKMCVRKEKSDIVCRRIQALRKLKQHRENGHQIVYVDETWFTTRMCHSREWVDNTQTATSATYSRQVPPGDGERFIVVAAGSEEGTIDGSFLSFVSKNRSGDYHGEMNSELFIRWLTSHLLPSLSRPAALVLDNAPYHSVLTEESRCPTSATRKADLINWLTQRDIQRGSVKFVIGFQLN</sequence>
<keyword evidence="1" id="KW-0863">Zinc-finger</keyword>
<keyword evidence="1" id="KW-0862">Zinc</keyword>
<reference evidence="4 5" key="1">
    <citation type="submission" date="2019-07" db="EMBL/GenBank/DDBJ databases">
        <title>Draft genome assembly of a fouling barnacle, Amphibalanus amphitrite (Darwin, 1854): The first reference genome for Thecostraca.</title>
        <authorList>
            <person name="Kim W."/>
        </authorList>
    </citation>
    <scope>NUCLEOTIDE SEQUENCE [LARGE SCALE GENOMIC DNA]</scope>
    <source>
        <strain evidence="4">SNU_AA5</strain>
        <tissue evidence="4">Soma without cirri and trophi</tissue>
    </source>
</reference>
<accession>A0A6A4X507</accession>
<protein>
    <recommendedName>
        <fullName evidence="3">SWIM-type domain-containing protein</fullName>
    </recommendedName>
</protein>
<name>A0A6A4X507_AMPAM</name>
<comment type="caution">
    <text evidence="4">The sequence shown here is derived from an EMBL/GenBank/DDBJ whole genome shotgun (WGS) entry which is preliminary data.</text>
</comment>
<dbReference type="AlphaFoldDB" id="A0A6A4X507"/>
<dbReference type="Proteomes" id="UP000440578">
    <property type="component" value="Unassembled WGS sequence"/>
</dbReference>
<gene>
    <name evidence="4" type="ORF">FJT64_016674</name>
</gene>
<dbReference type="EMBL" id="VIIS01000155">
    <property type="protein sequence ID" value="KAF0312579.1"/>
    <property type="molecule type" value="Genomic_DNA"/>
</dbReference>
<evidence type="ECO:0000259" key="3">
    <source>
        <dbReference type="PROSITE" id="PS50966"/>
    </source>
</evidence>
<dbReference type="Gene3D" id="3.30.420.10">
    <property type="entry name" value="Ribonuclease H-like superfamily/Ribonuclease H"/>
    <property type="match status" value="1"/>
</dbReference>
<evidence type="ECO:0000313" key="4">
    <source>
        <dbReference type="EMBL" id="KAF0312579.1"/>
    </source>
</evidence>
<feature type="region of interest" description="Disordered" evidence="2">
    <location>
        <begin position="50"/>
        <end position="90"/>
    </location>
</feature>
<dbReference type="PROSITE" id="PS50966">
    <property type="entry name" value="ZF_SWIM"/>
    <property type="match status" value="1"/>
</dbReference>
<dbReference type="GO" id="GO:0003676">
    <property type="term" value="F:nucleic acid binding"/>
    <property type="evidence" value="ECO:0007669"/>
    <property type="project" value="InterPro"/>
</dbReference>
<keyword evidence="1" id="KW-0479">Metal-binding</keyword>
<feature type="domain" description="SWIM-type" evidence="3">
    <location>
        <begin position="1"/>
        <end position="24"/>
    </location>
</feature>
<proteinExistence type="predicted"/>